<dbReference type="Proteomes" id="UP000068164">
    <property type="component" value="Unassembled WGS sequence"/>
</dbReference>
<evidence type="ECO:0000256" key="1">
    <source>
        <dbReference type="ARBA" id="ARBA00023002"/>
    </source>
</evidence>
<gene>
    <name evidence="2" type="ORF">AS026_30310</name>
</gene>
<reference evidence="2 3" key="1">
    <citation type="submission" date="2015-11" db="EMBL/GenBank/DDBJ databases">
        <title>Draft Genome Sequence of the Strain BR 10423 (Rhizobium sp.) isolated from nodules of Mimosa pudica.</title>
        <authorList>
            <person name="Barauna A.C."/>
            <person name="Zilli J.E."/>
            <person name="Simoes-Araujo J.L."/>
            <person name="Reis V.M."/>
            <person name="James E.K."/>
            <person name="Reis F.B.Jr."/>
            <person name="Rouws L.F."/>
            <person name="Passos S.R."/>
            <person name="Gois S.R."/>
        </authorList>
    </citation>
    <scope>NUCLEOTIDE SEQUENCE [LARGE SCALE GENOMIC DNA]</scope>
    <source>
        <strain evidence="2 3">BR10423</strain>
    </source>
</reference>
<dbReference type="GO" id="GO:0016491">
    <property type="term" value="F:oxidoreductase activity"/>
    <property type="evidence" value="ECO:0007669"/>
    <property type="project" value="UniProtKB-KW"/>
</dbReference>
<name>A0A109K0M9_9HYPH</name>
<dbReference type="Gene3D" id="3.20.20.220">
    <property type="match status" value="1"/>
</dbReference>
<dbReference type="AlphaFoldDB" id="A0A109K0M9"/>
<dbReference type="RefSeq" id="WP_062368675.1">
    <property type="nucleotide sequence ID" value="NZ_LNCD01000021.1"/>
</dbReference>
<keyword evidence="1" id="KW-0560">Oxidoreductase</keyword>
<comment type="caution">
    <text evidence="2">The sequence shown here is derived from an EMBL/GenBank/DDBJ whole genome shotgun (WGS) entry which is preliminary data.</text>
</comment>
<protein>
    <submittedName>
        <fullName evidence="2">Methylenetetrahydrofolate reductase</fullName>
    </submittedName>
</protein>
<proteinExistence type="predicted"/>
<evidence type="ECO:0000313" key="2">
    <source>
        <dbReference type="EMBL" id="KWV58485.1"/>
    </source>
</evidence>
<sequence>MNSRSSQADADHQSGEPLYTLEITGKDIAKIEAAKACIPAGTPINIAFLGNEDHGQRVNAARVIRSCGFEPVPIISSRRLHSEEDLDGLISNLVGSAAPSRFILVGGDPASPVGPYKDSLALLKSGVLERHSIRQVGIVAYPDGHPKIETSALWQALKWKVEFLRDAGCSVEITTQFGFDAAAVISWLKRLRDMGITSPVRIGVPGPADVAKLLRFAKQFGVVASASIARGYGLSLTDLLLPVGPERFWDQLGAGIGKYDLGGVLYHLYPFGGVMEGVRWINDHLPRR</sequence>
<dbReference type="EMBL" id="LNCD01000021">
    <property type="protein sequence ID" value="KWV58485.1"/>
    <property type="molecule type" value="Genomic_DNA"/>
</dbReference>
<organism evidence="2 3">
    <name type="scientific">Rhizobium altiplani</name>
    <dbReference type="NCBI Taxonomy" id="1864509"/>
    <lineage>
        <taxon>Bacteria</taxon>
        <taxon>Pseudomonadati</taxon>
        <taxon>Pseudomonadota</taxon>
        <taxon>Alphaproteobacteria</taxon>
        <taxon>Hyphomicrobiales</taxon>
        <taxon>Rhizobiaceae</taxon>
        <taxon>Rhizobium/Agrobacterium group</taxon>
        <taxon>Rhizobium</taxon>
    </lineage>
</organism>
<accession>A0A109K0M9</accession>
<dbReference type="OrthoDB" id="9812555at2"/>
<evidence type="ECO:0000313" key="3">
    <source>
        <dbReference type="Proteomes" id="UP000068164"/>
    </source>
</evidence>
<keyword evidence="3" id="KW-1185">Reference proteome</keyword>
<dbReference type="InterPro" id="IPR029041">
    <property type="entry name" value="FAD-linked_oxidoreductase-like"/>
</dbReference>
<dbReference type="SUPFAM" id="SSF51730">
    <property type="entry name" value="FAD-linked oxidoreductase"/>
    <property type="match status" value="1"/>
</dbReference>